<name>A0A366LV48_9ACTN</name>
<accession>A0A366LV48</accession>
<evidence type="ECO:0000313" key="2">
    <source>
        <dbReference type="Proteomes" id="UP000253303"/>
    </source>
</evidence>
<proteinExistence type="predicted"/>
<dbReference type="AlphaFoldDB" id="A0A366LV48"/>
<protein>
    <submittedName>
        <fullName evidence="1">Uncharacterized protein</fullName>
    </submittedName>
</protein>
<comment type="caution">
    <text evidence="1">The sequence shown here is derived from an EMBL/GenBank/DDBJ whole genome shotgun (WGS) entry which is preliminary data.</text>
</comment>
<dbReference type="Proteomes" id="UP000253303">
    <property type="component" value="Unassembled WGS sequence"/>
</dbReference>
<evidence type="ECO:0000313" key="1">
    <source>
        <dbReference type="EMBL" id="RBQ17062.1"/>
    </source>
</evidence>
<dbReference type="EMBL" id="QMEY01000013">
    <property type="protein sequence ID" value="RBQ17062.1"/>
    <property type="molecule type" value="Genomic_DNA"/>
</dbReference>
<reference evidence="1 2" key="1">
    <citation type="submission" date="2018-06" db="EMBL/GenBank/DDBJ databases">
        <title>Sphaerisporangium craniellae sp. nov., isolated from a marine sponge in the South China Sea.</title>
        <authorList>
            <person name="Li L."/>
        </authorList>
    </citation>
    <scope>NUCLEOTIDE SEQUENCE [LARGE SCALE GENOMIC DNA]</scope>
    <source>
        <strain evidence="1 2">LHW63015</strain>
    </source>
</reference>
<sequence>MPYTIAYANELVTDPIGFVPYAGRMRLAYLPSRPDDWVDPYAGRLGSVGGILRARIHDLRDRPDRRGPAQMRKLNTLRQWRSMDRLLCQVCGDTATDPHSGLIPWAVTSTVFERTGPDSGRTNAPPTCWSCIPKAVAECPMLRRDSALFTVTTVRPAGVLADLYRPGVAHEPKPAGHNVFVAWDDFRYHRCALAVAQVVELHGMRPTAP</sequence>
<organism evidence="1 2">
    <name type="scientific">Spongiactinospora rosea</name>
    <dbReference type="NCBI Taxonomy" id="2248750"/>
    <lineage>
        <taxon>Bacteria</taxon>
        <taxon>Bacillati</taxon>
        <taxon>Actinomycetota</taxon>
        <taxon>Actinomycetes</taxon>
        <taxon>Streptosporangiales</taxon>
        <taxon>Streptosporangiaceae</taxon>
        <taxon>Spongiactinospora</taxon>
    </lineage>
</organism>
<keyword evidence="2" id="KW-1185">Reference proteome</keyword>
<gene>
    <name evidence="1" type="ORF">DP939_26605</name>
</gene>